<dbReference type="GO" id="GO:0005886">
    <property type="term" value="C:plasma membrane"/>
    <property type="evidence" value="ECO:0007669"/>
    <property type="project" value="TreeGrafter"/>
</dbReference>
<evidence type="ECO:0000256" key="1">
    <source>
        <dbReference type="ARBA" id="ARBA00004167"/>
    </source>
</evidence>
<dbReference type="GO" id="GO:0098542">
    <property type="term" value="P:defense response to other organism"/>
    <property type="evidence" value="ECO:0007669"/>
    <property type="project" value="InterPro"/>
</dbReference>
<feature type="region of interest" description="Disordered" evidence="5">
    <location>
        <begin position="1"/>
        <end position="22"/>
    </location>
</feature>
<protein>
    <recommendedName>
        <fullName evidence="7">Late embryogenesis abundant protein LEA-2 subgroup domain-containing protein</fullName>
    </recommendedName>
</protein>
<dbReference type="InterPro" id="IPR004864">
    <property type="entry name" value="LEA_2"/>
</dbReference>
<reference evidence="8 9" key="1">
    <citation type="journal article" date="2023" name="Hortic Res">
        <title>Pangenome of water caltrop reveals structural variations and asymmetric subgenome divergence after allopolyploidization.</title>
        <authorList>
            <person name="Zhang X."/>
            <person name="Chen Y."/>
            <person name="Wang L."/>
            <person name="Yuan Y."/>
            <person name="Fang M."/>
            <person name="Shi L."/>
            <person name="Lu R."/>
            <person name="Comes H.P."/>
            <person name="Ma Y."/>
            <person name="Chen Y."/>
            <person name="Huang G."/>
            <person name="Zhou Y."/>
            <person name="Zheng Z."/>
            <person name="Qiu Y."/>
        </authorList>
    </citation>
    <scope>NUCLEOTIDE SEQUENCE [LARGE SCALE GENOMIC DNA]</scope>
    <source>
        <strain evidence="8">F231</strain>
    </source>
</reference>
<keyword evidence="3 6" id="KW-1133">Transmembrane helix</keyword>
<comment type="caution">
    <text evidence="8">The sequence shown here is derived from an EMBL/GenBank/DDBJ whole genome shotgun (WGS) entry which is preliminary data.</text>
</comment>
<feature type="domain" description="Late embryogenesis abundant protein LEA-2 subgroup" evidence="7">
    <location>
        <begin position="114"/>
        <end position="219"/>
    </location>
</feature>
<evidence type="ECO:0000256" key="2">
    <source>
        <dbReference type="ARBA" id="ARBA00022692"/>
    </source>
</evidence>
<dbReference type="AlphaFoldDB" id="A0AAN7KIZ9"/>
<feature type="transmembrane region" description="Helical" evidence="6">
    <location>
        <begin position="56"/>
        <end position="82"/>
    </location>
</feature>
<organism evidence="8 9">
    <name type="scientific">Trapa natans</name>
    <name type="common">Water chestnut</name>
    <dbReference type="NCBI Taxonomy" id="22666"/>
    <lineage>
        <taxon>Eukaryota</taxon>
        <taxon>Viridiplantae</taxon>
        <taxon>Streptophyta</taxon>
        <taxon>Embryophyta</taxon>
        <taxon>Tracheophyta</taxon>
        <taxon>Spermatophyta</taxon>
        <taxon>Magnoliopsida</taxon>
        <taxon>eudicotyledons</taxon>
        <taxon>Gunneridae</taxon>
        <taxon>Pentapetalae</taxon>
        <taxon>rosids</taxon>
        <taxon>malvids</taxon>
        <taxon>Myrtales</taxon>
        <taxon>Lythraceae</taxon>
        <taxon>Trapa</taxon>
    </lineage>
</organism>
<evidence type="ECO:0000256" key="5">
    <source>
        <dbReference type="SAM" id="MobiDB-lite"/>
    </source>
</evidence>
<sequence length="256" mass="27619">MTDRVFPSSKPTANGDAAAPPAFPATKAQAYGATNRSGYRPQPSRRRHRRGCCCRCCLWTTVAVLVIIFLLVAAAAVFYLLYRPHRPSFSVTSFRLAYLNTTSSGAVNSDFNLTVTARNPNKKIEYVYSPVSIRVIATDSEINVGEGTIPPFAQGKRNTTVLRSTIKGNSQPLDSNSLLKLKSATKAKSSVKLKVKIDTKVKVKAGSLKTPRIGIRVTCDGITATIPASGGPATVASTANGNCKVDTRIKIWKWTI</sequence>
<keyword evidence="2 6" id="KW-0812">Transmembrane</keyword>
<gene>
    <name evidence="8" type="ORF">SAY86_026713</name>
</gene>
<evidence type="ECO:0000256" key="6">
    <source>
        <dbReference type="SAM" id="Phobius"/>
    </source>
</evidence>
<feature type="compositionally biased region" description="Low complexity" evidence="5">
    <location>
        <begin position="11"/>
        <end position="22"/>
    </location>
</feature>
<keyword evidence="9" id="KW-1185">Reference proteome</keyword>
<dbReference type="EMBL" id="JAXQNO010000023">
    <property type="protein sequence ID" value="KAK4765623.1"/>
    <property type="molecule type" value="Genomic_DNA"/>
</dbReference>
<comment type="subcellular location">
    <subcellularLocation>
        <location evidence="1">Membrane</location>
        <topology evidence="1">Single-pass membrane protein</topology>
    </subcellularLocation>
</comment>
<evidence type="ECO:0000313" key="9">
    <source>
        <dbReference type="Proteomes" id="UP001346149"/>
    </source>
</evidence>
<proteinExistence type="predicted"/>
<dbReference type="Proteomes" id="UP001346149">
    <property type="component" value="Unassembled WGS sequence"/>
</dbReference>
<dbReference type="PANTHER" id="PTHR31234:SF2">
    <property type="entry name" value="OS05G0199100 PROTEIN"/>
    <property type="match status" value="1"/>
</dbReference>
<evidence type="ECO:0000259" key="7">
    <source>
        <dbReference type="Pfam" id="PF03168"/>
    </source>
</evidence>
<dbReference type="Pfam" id="PF03168">
    <property type="entry name" value="LEA_2"/>
    <property type="match status" value="1"/>
</dbReference>
<evidence type="ECO:0000256" key="4">
    <source>
        <dbReference type="ARBA" id="ARBA00023136"/>
    </source>
</evidence>
<dbReference type="PANTHER" id="PTHR31234">
    <property type="entry name" value="LATE EMBRYOGENESIS ABUNDANT (LEA) HYDROXYPROLINE-RICH GLYCOPROTEIN FAMILY"/>
    <property type="match status" value="1"/>
</dbReference>
<dbReference type="InterPro" id="IPR044839">
    <property type="entry name" value="NDR1-like"/>
</dbReference>
<name>A0AAN7KIZ9_TRANT</name>
<keyword evidence="4 6" id="KW-0472">Membrane</keyword>
<evidence type="ECO:0000313" key="8">
    <source>
        <dbReference type="EMBL" id="KAK4765623.1"/>
    </source>
</evidence>
<accession>A0AAN7KIZ9</accession>
<evidence type="ECO:0000256" key="3">
    <source>
        <dbReference type="ARBA" id="ARBA00022989"/>
    </source>
</evidence>